<protein>
    <submittedName>
        <fullName evidence="1">Uncharacterized protein</fullName>
    </submittedName>
</protein>
<gene>
    <name evidence="1" type="ORF">SAMN05216464_104383</name>
</gene>
<keyword evidence="2" id="KW-1185">Reference proteome</keyword>
<proteinExistence type="predicted"/>
<feature type="non-terminal residue" evidence="1">
    <location>
        <position position="1"/>
    </location>
</feature>
<dbReference type="EMBL" id="FNAI01000004">
    <property type="protein sequence ID" value="SDE21506.1"/>
    <property type="molecule type" value="Genomic_DNA"/>
</dbReference>
<dbReference type="AlphaFoldDB" id="A0A1G7B5C5"/>
<evidence type="ECO:0000313" key="2">
    <source>
        <dbReference type="Proteomes" id="UP000199072"/>
    </source>
</evidence>
<accession>A0A1G7B5C5</accession>
<name>A0A1G7B5C5_9SPHI</name>
<organism evidence="1 2">
    <name type="scientific">Mucilaginibacter pineti</name>
    <dbReference type="NCBI Taxonomy" id="1391627"/>
    <lineage>
        <taxon>Bacteria</taxon>
        <taxon>Pseudomonadati</taxon>
        <taxon>Bacteroidota</taxon>
        <taxon>Sphingobacteriia</taxon>
        <taxon>Sphingobacteriales</taxon>
        <taxon>Sphingobacteriaceae</taxon>
        <taxon>Mucilaginibacter</taxon>
    </lineage>
</organism>
<evidence type="ECO:0000313" key="1">
    <source>
        <dbReference type="EMBL" id="SDE21506.1"/>
    </source>
</evidence>
<sequence>QFAPEWGGQFEPGTGGHFKPEWGGQFERNLHPCGVLAANTLLSDEAIPLFCLLLGRHAAV</sequence>
<reference evidence="1 2" key="1">
    <citation type="submission" date="2016-10" db="EMBL/GenBank/DDBJ databases">
        <authorList>
            <person name="de Groot N.N."/>
        </authorList>
    </citation>
    <scope>NUCLEOTIDE SEQUENCE [LARGE SCALE GENOMIC DNA]</scope>
    <source>
        <strain evidence="1 2">47C3B</strain>
    </source>
</reference>
<dbReference type="Proteomes" id="UP000199072">
    <property type="component" value="Unassembled WGS sequence"/>
</dbReference>